<dbReference type="InterPro" id="IPR050651">
    <property type="entry name" value="Plant_Cytochrome_P450_Monoox"/>
</dbReference>
<dbReference type="InterPro" id="IPR036396">
    <property type="entry name" value="Cyt_P450_sf"/>
</dbReference>
<evidence type="ECO:0000256" key="2">
    <source>
        <dbReference type="ARBA" id="ARBA00022617"/>
    </source>
</evidence>
<keyword evidence="7" id="KW-0812">Transmembrane</keyword>
<organism evidence="8 9">
    <name type="scientific">Gossypium arboreum</name>
    <name type="common">Tree cotton</name>
    <name type="synonym">Gossypium nanking</name>
    <dbReference type="NCBI Taxonomy" id="29729"/>
    <lineage>
        <taxon>Eukaryota</taxon>
        <taxon>Viridiplantae</taxon>
        <taxon>Streptophyta</taxon>
        <taxon>Embryophyta</taxon>
        <taxon>Tracheophyta</taxon>
        <taxon>Spermatophyta</taxon>
        <taxon>Magnoliopsida</taxon>
        <taxon>eudicotyledons</taxon>
        <taxon>Gunneridae</taxon>
        <taxon>Pentapetalae</taxon>
        <taxon>rosids</taxon>
        <taxon>malvids</taxon>
        <taxon>Malvales</taxon>
        <taxon>Malvaceae</taxon>
        <taxon>Malvoideae</taxon>
        <taxon>Gossypium</taxon>
    </lineage>
</organism>
<dbReference type="PANTHER" id="PTHR47947">
    <property type="entry name" value="CYTOCHROME P450 82C3-RELATED"/>
    <property type="match status" value="1"/>
</dbReference>
<evidence type="ECO:0008006" key="10">
    <source>
        <dbReference type="Google" id="ProtNLM"/>
    </source>
</evidence>
<keyword evidence="3" id="KW-0479">Metal-binding</keyword>
<sequence>MKGGNISLKLYKEECFIYLYRSSKKGSRSCSAPQAGGALPIIGHMHLFGGQQLTHKTLGGMADKYGPVFCIRLGSHDVLVLNSWEMAKECFTVHDKVFSTRPNIAASKLLGYDFAMFGFAPYGSYWREMRKIATIELLSSNRIDMLKHIRVSEVKTAVRELYKTWLSEGNEERGVSVDMKQWFGDLTLNIALRMVGGKRYFGPNADCEEVEAQGCKKVMRDFFYLFGVFVLSDVIPFLGWLNFQGYEKTMKRTAKELDSIVGGWLKEHKQKRNLGGGVIEEQDFMDAMLSILEDANVNDFDADTINKATCLNLVLGGSDTTMVTLTWTLSLLLNNPRVLKKAQDELDMHVGKHRPLEESDIQNLVYLQAIVKETLRLYPSQPVIGLRAALEDCILSTGYHIPSGTRLMVNAWKIQRDERVWSEPHDFQPERFLTTNKDMDFQGQTFELIPFGLGRRSCPGVSLALKMLHFILGSLLHSFEVGKPSKLEDVDMTESTGLTNLKATPLEVLITPRLESKLYDICWTLFALFSCIYFYQSSKKPSRSCSAPQAGGALPIIGHMHLFGGQQLTHKTLGGMAAKYGPVFSLRLGSHEVLVLNSWEMAKECFTVHDKVFSTRPIITASKILGYDFAMFGFAPYGPYWREIRKITTIELLSNHRIDMLKHIRVSEVKSAIRELYKSWLSKGNGGSGVSVDMKQWFGDLTHNIALRMVGGKRYFGPNADCEEAEARRCDKVMRDFILLFGVFVLSDAIPFLRWLDFLGYEKAMKRTAKELDSIVGGWLEEHKQKRLMCGGVIKEQDFMDVMLNILEDANITGYDADTINKATCLNLVLAGSDTTMVTLTWALSLLLNNPHVLKSAQDELDMHVGKH</sequence>
<comment type="similarity">
    <text evidence="1">Belongs to the cytochrome P450 family.</text>
</comment>
<dbReference type="Gene3D" id="1.10.630.10">
    <property type="entry name" value="Cytochrome P450"/>
    <property type="match status" value="2"/>
</dbReference>
<dbReference type="PRINTS" id="PR00385">
    <property type="entry name" value="P450"/>
</dbReference>
<evidence type="ECO:0000256" key="6">
    <source>
        <dbReference type="ARBA" id="ARBA00023033"/>
    </source>
</evidence>
<evidence type="ECO:0000313" key="9">
    <source>
        <dbReference type="Proteomes" id="UP001358586"/>
    </source>
</evidence>
<dbReference type="InterPro" id="IPR002401">
    <property type="entry name" value="Cyt_P450_E_grp-I"/>
</dbReference>
<dbReference type="Pfam" id="PF00067">
    <property type="entry name" value="p450"/>
    <property type="match status" value="2"/>
</dbReference>
<dbReference type="PRINTS" id="PR00463">
    <property type="entry name" value="EP450I"/>
</dbReference>
<evidence type="ECO:0000256" key="7">
    <source>
        <dbReference type="SAM" id="Phobius"/>
    </source>
</evidence>
<name>A0ABR0N2J8_GOSAR</name>
<dbReference type="InterPro" id="IPR001128">
    <property type="entry name" value="Cyt_P450"/>
</dbReference>
<keyword evidence="7" id="KW-0472">Membrane</keyword>
<feature type="transmembrane region" description="Helical" evidence="7">
    <location>
        <begin position="222"/>
        <end position="243"/>
    </location>
</feature>
<keyword evidence="7" id="KW-1133">Transmembrane helix</keyword>
<evidence type="ECO:0000256" key="3">
    <source>
        <dbReference type="ARBA" id="ARBA00022723"/>
    </source>
</evidence>
<dbReference type="SUPFAM" id="SSF48264">
    <property type="entry name" value="Cytochrome P450"/>
    <property type="match status" value="2"/>
</dbReference>
<dbReference type="InterPro" id="IPR017972">
    <property type="entry name" value="Cyt_P450_CS"/>
</dbReference>
<dbReference type="PANTHER" id="PTHR47947:SF29">
    <property type="entry name" value="CYTOCHROME P450 CYP82D47-LIKE"/>
    <property type="match status" value="1"/>
</dbReference>
<evidence type="ECO:0000256" key="1">
    <source>
        <dbReference type="ARBA" id="ARBA00010617"/>
    </source>
</evidence>
<keyword evidence="5" id="KW-0408">Iron</keyword>
<keyword evidence="2" id="KW-0349">Heme</keyword>
<keyword evidence="4" id="KW-0560">Oxidoreductase</keyword>
<proteinExistence type="inferred from homology"/>
<dbReference type="PROSITE" id="PS00086">
    <property type="entry name" value="CYTOCHROME_P450"/>
    <property type="match status" value="1"/>
</dbReference>
<keyword evidence="6" id="KW-0503">Monooxygenase</keyword>
<accession>A0ABR0N2J8</accession>
<dbReference type="CDD" id="cd20654">
    <property type="entry name" value="CYP82"/>
    <property type="match status" value="1"/>
</dbReference>
<reference evidence="8 9" key="1">
    <citation type="submission" date="2023-03" db="EMBL/GenBank/DDBJ databases">
        <title>WGS of Gossypium arboreum.</title>
        <authorList>
            <person name="Yu D."/>
        </authorList>
    </citation>
    <scope>NUCLEOTIDE SEQUENCE [LARGE SCALE GENOMIC DNA]</scope>
    <source>
        <tissue evidence="8">Leaf</tissue>
    </source>
</reference>
<dbReference type="EMBL" id="JARKNE010000011">
    <property type="protein sequence ID" value="KAK5784792.1"/>
    <property type="molecule type" value="Genomic_DNA"/>
</dbReference>
<evidence type="ECO:0000256" key="4">
    <source>
        <dbReference type="ARBA" id="ARBA00023002"/>
    </source>
</evidence>
<evidence type="ECO:0000313" key="8">
    <source>
        <dbReference type="EMBL" id="KAK5784792.1"/>
    </source>
</evidence>
<dbReference type="Proteomes" id="UP001358586">
    <property type="component" value="Chromosome 11"/>
</dbReference>
<evidence type="ECO:0000256" key="5">
    <source>
        <dbReference type="ARBA" id="ARBA00023004"/>
    </source>
</evidence>
<comment type="caution">
    <text evidence="8">The sequence shown here is derived from an EMBL/GenBank/DDBJ whole genome shotgun (WGS) entry which is preliminary data.</text>
</comment>
<protein>
    <recommendedName>
        <fullName evidence="10">Cytochrome P450 CYP82D47-like</fullName>
    </recommendedName>
</protein>
<keyword evidence="9" id="KW-1185">Reference proteome</keyword>
<gene>
    <name evidence="8" type="ORF">PVK06_039326</name>
</gene>